<sequence length="59" mass="6998">MSGFGEKSNRRRRQALTVSRQELVLVKKSGTTHGRLLSNVFLLLKRRFLFLYNRKEFTI</sequence>
<protein>
    <submittedName>
        <fullName evidence="1">Uncharacterized protein</fullName>
    </submittedName>
</protein>
<organism evidence="1 2">
    <name type="scientific">Enterococcus faecalis TX4248</name>
    <dbReference type="NCBI Taxonomy" id="749495"/>
    <lineage>
        <taxon>Bacteria</taxon>
        <taxon>Bacillati</taxon>
        <taxon>Bacillota</taxon>
        <taxon>Bacilli</taxon>
        <taxon>Lactobacillales</taxon>
        <taxon>Enterococcaceae</taxon>
        <taxon>Enterococcus</taxon>
    </lineage>
</organism>
<comment type="caution">
    <text evidence="1">The sequence shown here is derived from an EMBL/GenBank/DDBJ whole genome shotgun (WGS) entry which is preliminary data.</text>
</comment>
<name>A0A125W7I0_ENTFL</name>
<evidence type="ECO:0000313" key="2">
    <source>
        <dbReference type="Proteomes" id="UP000004846"/>
    </source>
</evidence>
<gene>
    <name evidence="1" type="ORF">HMPREF9498_01090</name>
</gene>
<reference evidence="1 2" key="1">
    <citation type="submission" date="2010-07" db="EMBL/GenBank/DDBJ databases">
        <authorList>
            <person name="Sid Ahmed O."/>
        </authorList>
    </citation>
    <scope>NUCLEOTIDE SEQUENCE [LARGE SCALE GENOMIC DNA]</scope>
    <source>
        <strain evidence="1 2">TX4248</strain>
    </source>
</reference>
<dbReference type="Proteomes" id="UP000004846">
    <property type="component" value="Unassembled WGS sequence"/>
</dbReference>
<evidence type="ECO:0000313" key="1">
    <source>
        <dbReference type="EMBL" id="EFM83319.1"/>
    </source>
</evidence>
<dbReference type="EMBL" id="AEBR01000029">
    <property type="protein sequence ID" value="EFM83319.1"/>
    <property type="molecule type" value="Genomic_DNA"/>
</dbReference>
<dbReference type="AlphaFoldDB" id="A0A125W7I0"/>
<dbReference type="HOGENOM" id="CLU_2953205_0_0_9"/>
<accession>A0A125W7I0</accession>
<proteinExistence type="predicted"/>